<keyword evidence="2" id="KW-1185">Reference proteome</keyword>
<comment type="caution">
    <text evidence="1">The sequence shown here is derived from an EMBL/GenBank/DDBJ whole genome shotgun (WGS) entry which is preliminary data.</text>
</comment>
<dbReference type="Proteomes" id="UP000807025">
    <property type="component" value="Unassembled WGS sequence"/>
</dbReference>
<reference evidence="1" key="1">
    <citation type="submission" date="2020-11" db="EMBL/GenBank/DDBJ databases">
        <authorList>
            <consortium name="DOE Joint Genome Institute"/>
            <person name="Ahrendt S."/>
            <person name="Riley R."/>
            <person name="Andreopoulos W."/>
            <person name="Labutti K."/>
            <person name="Pangilinan J."/>
            <person name="Ruiz-Duenas F.J."/>
            <person name="Barrasa J.M."/>
            <person name="Sanchez-Garcia M."/>
            <person name="Camarero S."/>
            <person name="Miyauchi S."/>
            <person name="Serrano A."/>
            <person name="Linde D."/>
            <person name="Babiker R."/>
            <person name="Drula E."/>
            <person name="Ayuso-Fernandez I."/>
            <person name="Pacheco R."/>
            <person name="Padilla G."/>
            <person name="Ferreira P."/>
            <person name="Barriuso J."/>
            <person name="Kellner H."/>
            <person name="Castanera R."/>
            <person name="Alfaro M."/>
            <person name="Ramirez L."/>
            <person name="Pisabarro A.G."/>
            <person name="Kuo A."/>
            <person name="Tritt A."/>
            <person name="Lipzen A."/>
            <person name="He G."/>
            <person name="Yan M."/>
            <person name="Ng V."/>
            <person name="Cullen D."/>
            <person name="Martin F."/>
            <person name="Rosso M.-N."/>
            <person name="Henrissat B."/>
            <person name="Hibbett D."/>
            <person name="Martinez A.T."/>
            <person name="Grigoriev I.V."/>
        </authorList>
    </citation>
    <scope>NUCLEOTIDE SEQUENCE</scope>
    <source>
        <strain evidence="1">ATCC 90797</strain>
    </source>
</reference>
<feature type="non-terminal residue" evidence="1">
    <location>
        <position position="1"/>
    </location>
</feature>
<protein>
    <recommendedName>
        <fullName evidence="3">HTH CENPB-type domain-containing protein</fullName>
    </recommendedName>
</protein>
<dbReference type="EMBL" id="MU154589">
    <property type="protein sequence ID" value="KAF9493236.1"/>
    <property type="molecule type" value="Genomic_DNA"/>
</dbReference>
<feature type="non-terminal residue" evidence="1">
    <location>
        <position position="60"/>
    </location>
</feature>
<gene>
    <name evidence="1" type="ORF">BDN71DRAFT_1378134</name>
</gene>
<dbReference type="AlphaFoldDB" id="A0A9P6D5A8"/>
<dbReference type="OrthoDB" id="2668963at2759"/>
<evidence type="ECO:0000313" key="2">
    <source>
        <dbReference type="Proteomes" id="UP000807025"/>
    </source>
</evidence>
<evidence type="ECO:0000313" key="1">
    <source>
        <dbReference type="EMBL" id="KAF9493236.1"/>
    </source>
</evidence>
<evidence type="ECO:0008006" key="3">
    <source>
        <dbReference type="Google" id="ProtNLM"/>
    </source>
</evidence>
<organism evidence="1 2">
    <name type="scientific">Pleurotus eryngii</name>
    <name type="common">Boletus of the steppes</name>
    <dbReference type="NCBI Taxonomy" id="5323"/>
    <lineage>
        <taxon>Eukaryota</taxon>
        <taxon>Fungi</taxon>
        <taxon>Dikarya</taxon>
        <taxon>Basidiomycota</taxon>
        <taxon>Agaricomycotina</taxon>
        <taxon>Agaricomycetes</taxon>
        <taxon>Agaricomycetidae</taxon>
        <taxon>Agaricales</taxon>
        <taxon>Pleurotineae</taxon>
        <taxon>Pleurotaceae</taxon>
        <taxon>Pleurotus</taxon>
    </lineage>
</organism>
<proteinExistence type="predicted"/>
<accession>A0A9P6D5A8</accession>
<name>A0A9P6D5A8_PLEER</name>
<sequence length="60" mass="6949">VIQFAINMANEGWPLSKGHPIAHVNLICQARHGPEFEEVGKNWVTRWIKKHSAQLHSYWS</sequence>